<dbReference type="Pfam" id="PF12796">
    <property type="entry name" value="Ank_2"/>
    <property type="match status" value="1"/>
</dbReference>
<dbReference type="AlphaFoldDB" id="A0A8T2CL84"/>
<dbReference type="PANTHER" id="PTHR24177">
    <property type="entry name" value="CASKIN"/>
    <property type="match status" value="1"/>
</dbReference>
<dbReference type="PANTHER" id="PTHR24177:SF456">
    <property type="entry name" value="ANKYRIN REPEAT FAMILY PROTEIN"/>
    <property type="match status" value="1"/>
</dbReference>
<keyword evidence="1" id="KW-0472">Membrane</keyword>
<dbReference type="EMBL" id="JAEFBK010000005">
    <property type="protein sequence ID" value="KAG7601178.1"/>
    <property type="molecule type" value="Genomic_DNA"/>
</dbReference>
<feature type="transmembrane region" description="Helical" evidence="1">
    <location>
        <begin position="633"/>
        <end position="656"/>
    </location>
</feature>
<evidence type="ECO:0000313" key="3">
    <source>
        <dbReference type="EMBL" id="KAG7601178.1"/>
    </source>
</evidence>
<gene>
    <name evidence="3" type="ORF">ISN45_At05g003800</name>
</gene>
<feature type="domain" description="PGG" evidence="2">
    <location>
        <begin position="525"/>
        <end position="623"/>
    </location>
</feature>
<protein>
    <submittedName>
        <fullName evidence="3">Ankyrin repeat-containing domain superfamily</fullName>
    </submittedName>
</protein>
<reference evidence="3 4" key="1">
    <citation type="submission" date="2020-12" db="EMBL/GenBank/DDBJ databases">
        <title>Concerted genomic and epigenomic changes stabilize Arabidopsis allopolyploids.</title>
        <authorList>
            <person name="Chen Z."/>
        </authorList>
    </citation>
    <scope>NUCLEOTIDE SEQUENCE [LARGE SCALE GENOMIC DNA]</scope>
    <source>
        <strain evidence="3">Allo738</strain>
        <tissue evidence="3">Leaf</tissue>
    </source>
</reference>
<feature type="transmembrane region" description="Helical" evidence="1">
    <location>
        <begin position="559"/>
        <end position="584"/>
    </location>
</feature>
<dbReference type="FunFam" id="1.25.40.20:FF:000408">
    <property type="entry name" value="Ankyrin repeat family protein"/>
    <property type="match status" value="1"/>
</dbReference>
<dbReference type="InterPro" id="IPR002110">
    <property type="entry name" value="Ankyrin_rpt"/>
</dbReference>
<dbReference type="SMART" id="SM00248">
    <property type="entry name" value="ANK"/>
    <property type="match status" value="5"/>
</dbReference>
<accession>A0A8T2CL84</accession>
<evidence type="ECO:0000259" key="2">
    <source>
        <dbReference type="Pfam" id="PF13962"/>
    </source>
</evidence>
<keyword evidence="1" id="KW-1133">Transmembrane helix</keyword>
<comment type="caution">
    <text evidence="3">The sequence shown here is derived from an EMBL/GenBank/DDBJ whole genome shotgun (WGS) entry which is preliminary data.</text>
</comment>
<dbReference type="Pfam" id="PF13962">
    <property type="entry name" value="PGG"/>
    <property type="match status" value="1"/>
</dbReference>
<proteinExistence type="predicted"/>
<dbReference type="Proteomes" id="UP000694240">
    <property type="component" value="Chromosome 5"/>
</dbReference>
<sequence>MAMSSNYLDTTLKETFRRSPFKFANTKVPHAGLGDSVSPIKEVPEEEEVPNDPVNIQIPFIESALSTSRLRGKNTNVYYEYIQLSQGISQGRVEIVKDFLNHHPDSVDEWINLYETPLLKACACGKPEIVKELLWRMTPEQMLPKMSQNVSYHTALTVVAVSGNMEIAEALVAKNPKLLEIPGINGQIPVVVAVENTQMEMARYLYTRTPVQVLLAEDGYHGTLLFLNAIFYRMLDIALDLFNMSRRLAVTKHLQIESIPIIVLASKPDLFPGDCYLGPFTRFIYSWIQVKLPTLPKPSHANKDHKNTLMRKLLKGLSKWTGIDEVYQLKVMHLQAKKLLLGISEETLTLGLKERSETVDEALLFAVRYGNVDFLVEMIRNNSELLWSTRTSSSSTLFLLAVEFRQEKVFNLLYGLDDRKYLLLADKDSDGNGVLHLAGFPSPPSKLASVICAPLRMQRELQWFKEVERIAPEIEKERVNTEEQTPIEIFAKEHQGLRQEAEKWMKDTAMSCSLVAALIVMVTFAALIITVIFAAVFTVSGGSDDNSEGNPFHLYEQRFIIFIVSDLISCFAACTAVPIFLGILTARYSFDDFLVALPTKMITGLSILFVSIAAMLIAFSLVLITMMNKGKWIVAPTILCACLPALLFVLLQYPLLKEMIFSTYGKGIFDRNMKCWA</sequence>
<dbReference type="GO" id="GO:0016020">
    <property type="term" value="C:membrane"/>
    <property type="evidence" value="ECO:0007669"/>
    <property type="project" value="TreeGrafter"/>
</dbReference>
<evidence type="ECO:0000313" key="4">
    <source>
        <dbReference type="Proteomes" id="UP000694240"/>
    </source>
</evidence>
<dbReference type="InterPro" id="IPR026961">
    <property type="entry name" value="PGG_dom"/>
</dbReference>
<evidence type="ECO:0000256" key="1">
    <source>
        <dbReference type="SAM" id="Phobius"/>
    </source>
</evidence>
<name>A0A8T2CL84_9BRAS</name>
<organism evidence="3 4">
    <name type="scientific">Arabidopsis thaliana x Arabidopsis arenosa</name>
    <dbReference type="NCBI Taxonomy" id="1240361"/>
    <lineage>
        <taxon>Eukaryota</taxon>
        <taxon>Viridiplantae</taxon>
        <taxon>Streptophyta</taxon>
        <taxon>Embryophyta</taxon>
        <taxon>Tracheophyta</taxon>
        <taxon>Spermatophyta</taxon>
        <taxon>Magnoliopsida</taxon>
        <taxon>eudicotyledons</taxon>
        <taxon>Gunneridae</taxon>
        <taxon>Pentapetalae</taxon>
        <taxon>rosids</taxon>
        <taxon>malvids</taxon>
        <taxon>Brassicales</taxon>
        <taxon>Brassicaceae</taxon>
        <taxon>Camelineae</taxon>
        <taxon>Arabidopsis</taxon>
    </lineage>
</organism>
<feature type="transmembrane region" description="Helical" evidence="1">
    <location>
        <begin position="514"/>
        <end position="539"/>
    </location>
</feature>
<keyword evidence="1" id="KW-0812">Transmembrane</keyword>
<keyword evidence="4" id="KW-1185">Reference proteome</keyword>
<feature type="transmembrane region" description="Helical" evidence="1">
    <location>
        <begin position="605"/>
        <end position="627"/>
    </location>
</feature>